<feature type="region of interest" description="Disordered" evidence="1">
    <location>
        <begin position="50"/>
        <end position="86"/>
    </location>
</feature>
<dbReference type="AlphaFoldDB" id="A0A7J7D656"/>
<evidence type="ECO:0000256" key="1">
    <source>
        <dbReference type="SAM" id="MobiDB-lite"/>
    </source>
</evidence>
<proteinExistence type="predicted"/>
<accession>A0A7J7D656</accession>
<evidence type="ECO:0000313" key="2">
    <source>
        <dbReference type="EMBL" id="KAF5741546.1"/>
    </source>
</evidence>
<comment type="caution">
    <text evidence="2">The sequence shown here is derived from an EMBL/GenBank/DDBJ whole genome shotgun (WGS) entry which is preliminary data.</text>
</comment>
<reference evidence="2 3" key="1">
    <citation type="journal article" date="2020" name="Nat. Commun.">
        <title>Genome of Tripterygium wilfordii and identification of cytochrome P450 involved in triptolide biosynthesis.</title>
        <authorList>
            <person name="Tu L."/>
            <person name="Su P."/>
            <person name="Zhang Z."/>
            <person name="Gao L."/>
            <person name="Wang J."/>
            <person name="Hu T."/>
            <person name="Zhou J."/>
            <person name="Zhang Y."/>
            <person name="Zhao Y."/>
            <person name="Liu Y."/>
            <person name="Song Y."/>
            <person name="Tong Y."/>
            <person name="Lu Y."/>
            <person name="Yang J."/>
            <person name="Xu C."/>
            <person name="Jia M."/>
            <person name="Peters R.J."/>
            <person name="Huang L."/>
            <person name="Gao W."/>
        </authorList>
    </citation>
    <scope>NUCLEOTIDE SEQUENCE [LARGE SCALE GENOMIC DNA]</scope>
    <source>
        <strain evidence="3">cv. XIE 37</strain>
        <tissue evidence="2">Leaf</tissue>
    </source>
</reference>
<sequence length="86" mass="9381">MATERVSAVVTCTHNHKEGIQEHLNDPSPSLVSNQTKDYHYGKALAHRALHGSSSQRGVNRKVRTNDAMASPSRLSKVTLADDADD</sequence>
<organism evidence="2 3">
    <name type="scientific">Tripterygium wilfordii</name>
    <name type="common">Thunder God vine</name>
    <dbReference type="NCBI Taxonomy" id="458696"/>
    <lineage>
        <taxon>Eukaryota</taxon>
        <taxon>Viridiplantae</taxon>
        <taxon>Streptophyta</taxon>
        <taxon>Embryophyta</taxon>
        <taxon>Tracheophyta</taxon>
        <taxon>Spermatophyta</taxon>
        <taxon>Magnoliopsida</taxon>
        <taxon>eudicotyledons</taxon>
        <taxon>Gunneridae</taxon>
        <taxon>Pentapetalae</taxon>
        <taxon>rosids</taxon>
        <taxon>fabids</taxon>
        <taxon>Celastrales</taxon>
        <taxon>Celastraceae</taxon>
        <taxon>Tripterygium</taxon>
    </lineage>
</organism>
<keyword evidence="3" id="KW-1185">Reference proteome</keyword>
<name>A0A7J7D656_TRIWF</name>
<dbReference type="InParanoid" id="A0A7J7D656"/>
<protein>
    <submittedName>
        <fullName evidence="2">Uncharacterized protein</fullName>
    </submittedName>
</protein>
<dbReference type="Proteomes" id="UP000593562">
    <property type="component" value="Unassembled WGS sequence"/>
</dbReference>
<gene>
    <name evidence="2" type="ORF">HS088_TW10G00546</name>
</gene>
<dbReference type="EMBL" id="JAAARO010000010">
    <property type="protein sequence ID" value="KAF5741546.1"/>
    <property type="molecule type" value="Genomic_DNA"/>
</dbReference>
<evidence type="ECO:0000313" key="3">
    <source>
        <dbReference type="Proteomes" id="UP000593562"/>
    </source>
</evidence>